<accession>A0A388KZG6</accession>
<evidence type="ECO:0000313" key="1">
    <source>
        <dbReference type="EMBL" id="GBG75343.1"/>
    </source>
</evidence>
<dbReference type="Gramene" id="GBG75343">
    <property type="protein sequence ID" value="GBG75343"/>
    <property type="gene ID" value="CBR_g19976"/>
</dbReference>
<keyword evidence="2" id="KW-1185">Reference proteome</keyword>
<dbReference type="Proteomes" id="UP000265515">
    <property type="component" value="Unassembled WGS sequence"/>
</dbReference>
<comment type="caution">
    <text evidence="1">The sequence shown here is derived from an EMBL/GenBank/DDBJ whole genome shotgun (WGS) entry which is preliminary data.</text>
</comment>
<gene>
    <name evidence="1" type="ORF">CBR_g19976</name>
</gene>
<dbReference type="EMBL" id="BFEA01000222">
    <property type="protein sequence ID" value="GBG75343.1"/>
    <property type="molecule type" value="Genomic_DNA"/>
</dbReference>
<evidence type="ECO:0000313" key="2">
    <source>
        <dbReference type="Proteomes" id="UP000265515"/>
    </source>
</evidence>
<reference evidence="1 2" key="1">
    <citation type="journal article" date="2018" name="Cell">
        <title>The Chara Genome: Secondary Complexity and Implications for Plant Terrestrialization.</title>
        <authorList>
            <person name="Nishiyama T."/>
            <person name="Sakayama H."/>
            <person name="Vries J.D."/>
            <person name="Buschmann H."/>
            <person name="Saint-Marcoux D."/>
            <person name="Ullrich K.K."/>
            <person name="Haas F.B."/>
            <person name="Vanderstraeten L."/>
            <person name="Becker D."/>
            <person name="Lang D."/>
            <person name="Vosolsobe S."/>
            <person name="Rombauts S."/>
            <person name="Wilhelmsson P.K.I."/>
            <person name="Janitza P."/>
            <person name="Kern R."/>
            <person name="Heyl A."/>
            <person name="Rumpler F."/>
            <person name="Villalobos L.I.A.C."/>
            <person name="Clay J.M."/>
            <person name="Skokan R."/>
            <person name="Toyoda A."/>
            <person name="Suzuki Y."/>
            <person name="Kagoshima H."/>
            <person name="Schijlen E."/>
            <person name="Tajeshwar N."/>
            <person name="Catarino B."/>
            <person name="Hetherington A.J."/>
            <person name="Saltykova A."/>
            <person name="Bonnot C."/>
            <person name="Breuninger H."/>
            <person name="Symeonidi A."/>
            <person name="Radhakrishnan G.V."/>
            <person name="Van Nieuwerburgh F."/>
            <person name="Deforce D."/>
            <person name="Chang C."/>
            <person name="Karol K.G."/>
            <person name="Hedrich R."/>
            <person name="Ulvskov P."/>
            <person name="Glockner G."/>
            <person name="Delwiche C.F."/>
            <person name="Petrasek J."/>
            <person name="Van de Peer Y."/>
            <person name="Friml J."/>
            <person name="Beilby M."/>
            <person name="Dolan L."/>
            <person name="Kohara Y."/>
            <person name="Sugano S."/>
            <person name="Fujiyama A."/>
            <person name="Delaux P.-M."/>
            <person name="Quint M."/>
            <person name="TheiBen G."/>
            <person name="Hagemann M."/>
            <person name="Harholt J."/>
            <person name="Dunand C."/>
            <person name="Zachgo S."/>
            <person name="Langdale J."/>
            <person name="Maumus F."/>
            <person name="Straeten D.V.D."/>
            <person name="Gould S.B."/>
            <person name="Rensing S.A."/>
        </authorList>
    </citation>
    <scope>NUCLEOTIDE SEQUENCE [LARGE SCALE GENOMIC DNA]</scope>
    <source>
        <strain evidence="1 2">S276</strain>
    </source>
</reference>
<sequence>MGRFRMSYVNATVYGSCAEAAGWLPAPLLRVPQISLADTAIGVNLKPSGGRDERVAVRGMVVNQSVVKPQLSWCLCTLVLVLLRDAEETHSCVFSLILPSDAKETQYCPLLAGCLTCVGDAAGSHPVSVVVIKLRVR</sequence>
<name>A0A388KZG6_CHABU</name>
<dbReference type="AlphaFoldDB" id="A0A388KZG6"/>
<organism evidence="1 2">
    <name type="scientific">Chara braunii</name>
    <name type="common">Braun's stonewort</name>
    <dbReference type="NCBI Taxonomy" id="69332"/>
    <lineage>
        <taxon>Eukaryota</taxon>
        <taxon>Viridiplantae</taxon>
        <taxon>Streptophyta</taxon>
        <taxon>Charophyceae</taxon>
        <taxon>Charales</taxon>
        <taxon>Characeae</taxon>
        <taxon>Chara</taxon>
    </lineage>
</organism>
<protein>
    <submittedName>
        <fullName evidence="1">Uncharacterized protein</fullName>
    </submittedName>
</protein>
<proteinExistence type="predicted"/>